<dbReference type="AlphaFoldDB" id="V7AJZ6"/>
<evidence type="ECO:0000313" key="6">
    <source>
        <dbReference type="EMBL" id="ESW05859.1"/>
    </source>
</evidence>
<feature type="transmembrane region" description="Helical" evidence="5">
    <location>
        <begin position="537"/>
        <end position="555"/>
    </location>
</feature>
<dbReference type="eggNOG" id="KOG0255">
    <property type="taxonomic scope" value="Eukaryota"/>
</dbReference>
<keyword evidence="2 5" id="KW-0812">Transmembrane</keyword>
<feature type="transmembrane region" description="Helical" evidence="5">
    <location>
        <begin position="473"/>
        <end position="495"/>
    </location>
</feature>
<keyword evidence="3 5" id="KW-1133">Transmembrane helix</keyword>
<feature type="transmembrane region" description="Helical" evidence="5">
    <location>
        <begin position="143"/>
        <end position="166"/>
    </location>
</feature>
<keyword evidence="4 5" id="KW-0472">Membrane</keyword>
<evidence type="ECO:0000256" key="3">
    <source>
        <dbReference type="ARBA" id="ARBA00022989"/>
    </source>
</evidence>
<feature type="transmembrane region" description="Helical" evidence="5">
    <location>
        <begin position="417"/>
        <end position="437"/>
    </location>
</feature>
<dbReference type="Pfam" id="PF00083">
    <property type="entry name" value="Sugar_tr"/>
    <property type="match status" value="1"/>
</dbReference>
<dbReference type="PANTHER" id="PTHR24064">
    <property type="entry name" value="SOLUTE CARRIER FAMILY 22 MEMBER"/>
    <property type="match status" value="1"/>
</dbReference>
<dbReference type="Gramene" id="ESW05859">
    <property type="protein sequence ID" value="ESW05859"/>
    <property type="gene ID" value="PHAVU_011G215500g"/>
</dbReference>
<feature type="transmembrane region" description="Helical" evidence="5">
    <location>
        <begin position="443"/>
        <end position="466"/>
    </location>
</feature>
<dbReference type="Gene3D" id="1.20.1250.20">
    <property type="entry name" value="MFS general substrate transporter like domains"/>
    <property type="match status" value="2"/>
</dbReference>
<evidence type="ECO:0000256" key="1">
    <source>
        <dbReference type="ARBA" id="ARBA00004141"/>
    </source>
</evidence>
<dbReference type="Proteomes" id="UP000000226">
    <property type="component" value="Chromosome 11"/>
</dbReference>
<protein>
    <recommendedName>
        <fullName evidence="8">Major facilitator superfamily (MFS) profile domain-containing protein</fullName>
    </recommendedName>
</protein>
<dbReference type="GO" id="GO:0016020">
    <property type="term" value="C:membrane"/>
    <property type="evidence" value="ECO:0007669"/>
    <property type="project" value="UniProtKB-SubCell"/>
</dbReference>
<dbReference type="SUPFAM" id="SSF103473">
    <property type="entry name" value="MFS general substrate transporter"/>
    <property type="match status" value="1"/>
</dbReference>
<accession>V7AJZ6</accession>
<dbReference type="OMA" id="DDYWCRV"/>
<dbReference type="OrthoDB" id="5296287at2759"/>
<evidence type="ECO:0000256" key="4">
    <source>
        <dbReference type="ARBA" id="ARBA00023136"/>
    </source>
</evidence>
<evidence type="ECO:0000256" key="5">
    <source>
        <dbReference type="SAM" id="Phobius"/>
    </source>
</evidence>
<dbReference type="SMR" id="V7AJZ6"/>
<feature type="transmembrane region" description="Helical" evidence="5">
    <location>
        <begin position="110"/>
        <end position="131"/>
    </location>
</feature>
<evidence type="ECO:0000256" key="2">
    <source>
        <dbReference type="ARBA" id="ARBA00022692"/>
    </source>
</evidence>
<evidence type="ECO:0008006" key="8">
    <source>
        <dbReference type="Google" id="ProtNLM"/>
    </source>
</evidence>
<proteinExistence type="predicted"/>
<dbReference type="GO" id="GO:0022857">
    <property type="term" value="F:transmembrane transporter activity"/>
    <property type="evidence" value="ECO:0007669"/>
    <property type="project" value="InterPro"/>
</dbReference>
<feature type="transmembrane region" description="Helical" evidence="5">
    <location>
        <begin position="501"/>
        <end position="525"/>
    </location>
</feature>
<gene>
    <name evidence="6" type="ORF">PHAVU_011G215500g</name>
</gene>
<feature type="transmembrane region" description="Helical" evidence="5">
    <location>
        <begin position="228"/>
        <end position="250"/>
    </location>
</feature>
<name>V7AJZ6_PHAVU</name>
<dbReference type="EMBL" id="CM002298">
    <property type="protein sequence ID" value="ESW05859.1"/>
    <property type="molecule type" value="Genomic_DNA"/>
</dbReference>
<sequence length="603" mass="66809">MEDSVKDASECSSVEQHNMSVSMIEKGLGNFGWTQFLQCILVSVAMFFDSQQLFIAIYTDDYPTWHCTNHTSTCTSHSHICNLPKSSWSWDGPSSRTIISQFGLECASSFITALPQSSFFLGCLLGSFLLASLADTSLGRKNMIILSCLSMSMLSLTIMLSTNIWIYSALKFLIGFCRSSISTCCLVLLTEKVSTEWRFTVGIIDSVFFTSGYMSLPCLAYANRNSPWKYLYLWTSVPAISYSLIAYLFVTESPRWLLMQGRVKEAMAMLKGVQENGANLTENQPPQQALHQQRFCLAEETSVSPTDMSLFSTQSCLQHNCLKRVNVSCCGGAMDLTENLPEEPPQQTLHQQRLSTLAEETSVSPTDMSLFSTQSCLQHKQSYLQRSEDKKKEGVSFFQLYSSIAMLFRASWAPKRMVAVMGLGFGIGMVYFGMPLAVGNLDYNIYLAVVFHGLMKIPSCVVTYFLGNCSRKLSIFAFSLGSGICCIVCVVISNGGEGVKVWVAVASFFCACIAFNVFLIYMIELFPTCVRNTAASLARQAVVFGCIFCPFLISAGRNNNIFSYGVFGVLIICSTFTLLSLPETRGVTLSDTMDQQEKKETSC</sequence>
<evidence type="ECO:0000313" key="7">
    <source>
        <dbReference type="Proteomes" id="UP000000226"/>
    </source>
</evidence>
<reference evidence="7" key="1">
    <citation type="journal article" date="2014" name="Nat. Genet.">
        <title>A reference genome for common bean and genome-wide analysis of dual domestications.</title>
        <authorList>
            <person name="Schmutz J."/>
            <person name="McClean P.E."/>
            <person name="Mamidi S."/>
            <person name="Wu G.A."/>
            <person name="Cannon S.B."/>
            <person name="Grimwood J."/>
            <person name="Jenkins J."/>
            <person name="Shu S."/>
            <person name="Song Q."/>
            <person name="Chavarro C."/>
            <person name="Torres-Torres M."/>
            <person name="Geffroy V."/>
            <person name="Moghaddam S.M."/>
            <person name="Gao D."/>
            <person name="Abernathy B."/>
            <person name="Barry K."/>
            <person name="Blair M."/>
            <person name="Brick M.A."/>
            <person name="Chovatia M."/>
            <person name="Gepts P."/>
            <person name="Goodstein D.M."/>
            <person name="Gonzales M."/>
            <person name="Hellsten U."/>
            <person name="Hyten D.L."/>
            <person name="Jia G."/>
            <person name="Kelly J.D."/>
            <person name="Kudrna D."/>
            <person name="Lee R."/>
            <person name="Richard M.M."/>
            <person name="Miklas P.N."/>
            <person name="Osorno J.M."/>
            <person name="Rodrigues J."/>
            <person name="Thareau V."/>
            <person name="Urrea C.A."/>
            <person name="Wang M."/>
            <person name="Yu Y."/>
            <person name="Zhang M."/>
            <person name="Wing R.A."/>
            <person name="Cregan P.B."/>
            <person name="Rokhsar D.S."/>
            <person name="Jackson S.A."/>
        </authorList>
    </citation>
    <scope>NUCLEOTIDE SEQUENCE [LARGE SCALE GENOMIC DNA]</scope>
    <source>
        <strain evidence="7">cv. G19833</strain>
    </source>
</reference>
<dbReference type="InterPro" id="IPR036259">
    <property type="entry name" value="MFS_trans_sf"/>
</dbReference>
<feature type="transmembrane region" description="Helical" evidence="5">
    <location>
        <begin position="561"/>
        <end position="581"/>
    </location>
</feature>
<comment type="subcellular location">
    <subcellularLocation>
        <location evidence="1">Membrane</location>
        <topology evidence="1">Multi-pass membrane protein</topology>
    </subcellularLocation>
</comment>
<organism evidence="6 7">
    <name type="scientific">Phaseolus vulgaris</name>
    <name type="common">Kidney bean</name>
    <name type="synonym">French bean</name>
    <dbReference type="NCBI Taxonomy" id="3885"/>
    <lineage>
        <taxon>Eukaryota</taxon>
        <taxon>Viridiplantae</taxon>
        <taxon>Streptophyta</taxon>
        <taxon>Embryophyta</taxon>
        <taxon>Tracheophyta</taxon>
        <taxon>Spermatophyta</taxon>
        <taxon>Magnoliopsida</taxon>
        <taxon>eudicotyledons</taxon>
        <taxon>Gunneridae</taxon>
        <taxon>Pentapetalae</taxon>
        <taxon>rosids</taxon>
        <taxon>fabids</taxon>
        <taxon>Fabales</taxon>
        <taxon>Fabaceae</taxon>
        <taxon>Papilionoideae</taxon>
        <taxon>50 kb inversion clade</taxon>
        <taxon>NPAAA clade</taxon>
        <taxon>indigoferoid/millettioid clade</taxon>
        <taxon>Phaseoleae</taxon>
        <taxon>Phaseolus</taxon>
    </lineage>
</organism>
<dbReference type="InterPro" id="IPR005828">
    <property type="entry name" value="MFS_sugar_transport-like"/>
</dbReference>
<dbReference type="STRING" id="3885.V7AJZ6"/>
<keyword evidence="7" id="KW-1185">Reference proteome</keyword>